<sequence length="171" mass="18965">MNKGLSVFMNVMLSECCSNFARLFLRVFIGILMLSHGIAKIENFDLMVDTFPDPLGMGHAISLTLILLAEVGCSILLIVGLMTRLAVLPLIFGMVIATFFTYPVITLSNIELPMLYLGIYITILMLGPGKCSIDYLLKRAYSVKLIEEKQAAKTSREVKEEIINEAAEPEN</sequence>
<evidence type="ECO:0000256" key="6">
    <source>
        <dbReference type="ARBA" id="ARBA00023136"/>
    </source>
</evidence>
<evidence type="ECO:0000313" key="8">
    <source>
        <dbReference type="EMBL" id="BCI64646.1"/>
    </source>
</evidence>
<keyword evidence="5 7" id="KW-1133">Transmembrane helix</keyword>
<feature type="transmembrane region" description="Helical" evidence="7">
    <location>
        <begin position="59"/>
        <end position="79"/>
    </location>
</feature>
<dbReference type="PANTHER" id="PTHR33452:SF1">
    <property type="entry name" value="INNER MEMBRANE PROTEIN YPHA-RELATED"/>
    <property type="match status" value="1"/>
</dbReference>
<gene>
    <name evidence="8" type="ORF">Cop2CBH44_29990</name>
</gene>
<dbReference type="GO" id="GO:0005886">
    <property type="term" value="C:plasma membrane"/>
    <property type="evidence" value="ECO:0007669"/>
    <property type="project" value="UniProtKB-SubCell"/>
</dbReference>
<protein>
    <recommendedName>
        <fullName evidence="10">DoxX family protein</fullName>
    </recommendedName>
</protein>
<evidence type="ECO:0000256" key="3">
    <source>
        <dbReference type="ARBA" id="ARBA00022475"/>
    </source>
</evidence>
<evidence type="ECO:0000256" key="2">
    <source>
        <dbReference type="ARBA" id="ARBA00006679"/>
    </source>
</evidence>
<evidence type="ECO:0000256" key="7">
    <source>
        <dbReference type="SAM" id="Phobius"/>
    </source>
</evidence>
<dbReference type="InterPro" id="IPR051907">
    <property type="entry name" value="DoxX-like_oxidoreductase"/>
</dbReference>
<dbReference type="AlphaFoldDB" id="A0A7G1HYB4"/>
<keyword evidence="6 7" id="KW-0472">Membrane</keyword>
<keyword evidence="4 7" id="KW-0812">Transmembrane</keyword>
<evidence type="ECO:0000313" key="9">
    <source>
        <dbReference type="Proteomes" id="UP000594042"/>
    </source>
</evidence>
<dbReference type="KEGG" id="copr:Cop2CBH44_29990"/>
<dbReference type="InterPro" id="IPR032808">
    <property type="entry name" value="DoxX"/>
</dbReference>
<evidence type="ECO:0000256" key="1">
    <source>
        <dbReference type="ARBA" id="ARBA00004651"/>
    </source>
</evidence>
<comment type="subcellular location">
    <subcellularLocation>
        <location evidence="1">Cell membrane</location>
        <topology evidence="1">Multi-pass membrane protein</topology>
    </subcellularLocation>
</comment>
<comment type="similarity">
    <text evidence="2">Belongs to the DoxX family.</text>
</comment>
<accession>A0A7G1HYB4</accession>
<name>A0A7G1HYB4_9BACT</name>
<dbReference type="Proteomes" id="UP000594042">
    <property type="component" value="Chromosome"/>
</dbReference>
<keyword evidence="9" id="KW-1185">Reference proteome</keyword>
<dbReference type="EMBL" id="AP023322">
    <property type="protein sequence ID" value="BCI64646.1"/>
    <property type="molecule type" value="Genomic_DNA"/>
</dbReference>
<keyword evidence="3" id="KW-1003">Cell membrane</keyword>
<feature type="transmembrane region" description="Helical" evidence="7">
    <location>
        <begin position="86"/>
        <end position="105"/>
    </location>
</feature>
<dbReference type="RefSeq" id="WP_021930983.1">
    <property type="nucleotide sequence ID" value="NZ_AP023322.1"/>
</dbReference>
<feature type="transmembrane region" description="Helical" evidence="7">
    <location>
        <begin position="117"/>
        <end position="137"/>
    </location>
</feature>
<proteinExistence type="inferred from homology"/>
<evidence type="ECO:0000256" key="5">
    <source>
        <dbReference type="ARBA" id="ARBA00022989"/>
    </source>
</evidence>
<evidence type="ECO:0000256" key="4">
    <source>
        <dbReference type="ARBA" id="ARBA00022692"/>
    </source>
</evidence>
<dbReference type="Pfam" id="PF07681">
    <property type="entry name" value="DoxX"/>
    <property type="match status" value="1"/>
</dbReference>
<dbReference type="PANTHER" id="PTHR33452">
    <property type="entry name" value="OXIDOREDUCTASE CATD-RELATED"/>
    <property type="match status" value="1"/>
</dbReference>
<organism evidence="8 9">
    <name type="scientific">Coprobacter secundus subsp. similis</name>
    <dbReference type="NCBI Taxonomy" id="2751153"/>
    <lineage>
        <taxon>Bacteria</taxon>
        <taxon>Pseudomonadati</taxon>
        <taxon>Bacteroidota</taxon>
        <taxon>Bacteroidia</taxon>
        <taxon>Bacteroidales</taxon>
        <taxon>Barnesiellaceae</taxon>
        <taxon>Coprobacter</taxon>
    </lineage>
</organism>
<evidence type="ECO:0008006" key="10">
    <source>
        <dbReference type="Google" id="ProtNLM"/>
    </source>
</evidence>
<reference evidence="9" key="1">
    <citation type="submission" date="2020-07" db="EMBL/GenBank/DDBJ databases">
        <title>Complete genome sequencing of Coprobacter sp. strain 2CBH44.</title>
        <authorList>
            <person name="Sakamoto M."/>
            <person name="Murakami T."/>
            <person name="Mori H."/>
        </authorList>
    </citation>
    <scope>NUCLEOTIDE SEQUENCE [LARGE SCALE GENOMIC DNA]</scope>
    <source>
        <strain evidence="9">2CBH44</strain>
    </source>
</reference>
<feature type="transmembrane region" description="Helical" evidence="7">
    <location>
        <begin position="20"/>
        <end position="39"/>
    </location>
</feature>